<dbReference type="AlphaFoldDB" id="A0A852YDI4"/>
<name>A0A852YDI4_9MICO</name>
<dbReference type="InterPro" id="IPR011009">
    <property type="entry name" value="Kinase-like_dom_sf"/>
</dbReference>
<dbReference type="Gene3D" id="1.10.510.10">
    <property type="entry name" value="Transferase(Phosphotransferase) domain 1"/>
    <property type="match status" value="1"/>
</dbReference>
<feature type="region of interest" description="Disordered" evidence="1">
    <location>
        <begin position="261"/>
        <end position="347"/>
    </location>
</feature>
<dbReference type="GO" id="GO:0005524">
    <property type="term" value="F:ATP binding"/>
    <property type="evidence" value="ECO:0007669"/>
    <property type="project" value="InterPro"/>
</dbReference>
<dbReference type="PROSITE" id="PS50011">
    <property type="entry name" value="PROTEIN_KINASE_DOM"/>
    <property type="match status" value="1"/>
</dbReference>
<dbReference type="InterPro" id="IPR000719">
    <property type="entry name" value="Prot_kinase_dom"/>
</dbReference>
<evidence type="ECO:0000313" key="4">
    <source>
        <dbReference type="Proteomes" id="UP000553888"/>
    </source>
</evidence>
<evidence type="ECO:0000256" key="1">
    <source>
        <dbReference type="SAM" id="MobiDB-lite"/>
    </source>
</evidence>
<feature type="domain" description="Protein kinase" evidence="2">
    <location>
        <begin position="1"/>
        <end position="398"/>
    </location>
</feature>
<evidence type="ECO:0000259" key="2">
    <source>
        <dbReference type="PROSITE" id="PS50011"/>
    </source>
</evidence>
<feature type="compositionally biased region" description="Basic residues" evidence="1">
    <location>
        <begin position="335"/>
        <end position="346"/>
    </location>
</feature>
<reference evidence="3 4" key="1">
    <citation type="submission" date="2020-07" db="EMBL/GenBank/DDBJ databases">
        <title>Sequencing the genomes of 1000 actinobacteria strains.</title>
        <authorList>
            <person name="Klenk H.-P."/>
        </authorList>
    </citation>
    <scope>NUCLEOTIDE SEQUENCE [LARGE SCALE GENOMIC DNA]</scope>
    <source>
        <strain evidence="3 4">DSM 23141</strain>
    </source>
</reference>
<dbReference type="EMBL" id="JACBZY010000001">
    <property type="protein sequence ID" value="NYG99862.1"/>
    <property type="molecule type" value="Genomic_DNA"/>
</dbReference>
<dbReference type="GO" id="GO:0004672">
    <property type="term" value="F:protein kinase activity"/>
    <property type="evidence" value="ECO:0007669"/>
    <property type="project" value="InterPro"/>
</dbReference>
<proteinExistence type="predicted"/>
<dbReference type="RefSeq" id="WP_179568322.1">
    <property type="nucleotide sequence ID" value="NZ_JACBZY010000001.1"/>
</dbReference>
<feature type="compositionally biased region" description="Polar residues" evidence="1">
    <location>
        <begin position="261"/>
        <end position="273"/>
    </location>
</feature>
<dbReference type="Proteomes" id="UP000553888">
    <property type="component" value="Unassembled WGS sequence"/>
</dbReference>
<dbReference type="SUPFAM" id="SSF56112">
    <property type="entry name" value="Protein kinase-like (PK-like)"/>
    <property type="match status" value="1"/>
</dbReference>
<dbReference type="Pfam" id="PF00069">
    <property type="entry name" value="Pkinase"/>
    <property type="match status" value="1"/>
</dbReference>
<evidence type="ECO:0000313" key="3">
    <source>
        <dbReference type="EMBL" id="NYG99862.1"/>
    </source>
</evidence>
<protein>
    <recommendedName>
        <fullName evidence="2">Protein kinase domain-containing protein</fullName>
    </recommendedName>
</protein>
<sequence length="582" mass="61210">MTSPPIRPTAPAAEAPVLALDERVIGIRVLRVLHSTERRRILVVHDERGMPQVVKHWLRHDPDADRELRALDRARGAHVVRLLDVGDEGDGIAALLERAERGDLARLLRERTSFSPGELVTIAAPLATTVARMHRAGVAHGRLSAQRLLFDGSGAPQLSGFGGAELFEPELPPAHLERVDGVRRDRDAVSALTRALAERVTGGAGRRALEAVERAADDRDDPLGRLSEELFAFSPGSPVRFPVGESIDGLADSATPDISSTTVAQALARTSTIGRPRPRSRHEAIPASVSAVSSQRRARRPERAERAAASGASGRRGVEHGRDIDRRGEAAAPRRAGRGSPRHPGRSWRDAMLTLLDGAPFAAARARAVQAVASKSAGRRKTLAAVGSAAAAALLAFLLVPGPSAAETRGSASSTERAGVHQGAGSRESQQSTHPPDDAGAGRSRGDAAPLPTSDADSERVEDSADADELDAVRGDDPLAAARTLLATRRDSLRELDQAGLARVVDAGSTAAADDRALLERLDAGTATAADRARVELSAAEVGEQLGDAVVIRLSPDSDPASLLIIRGEAGWRIRAYSSAAG</sequence>
<accession>A0A852YDI4</accession>
<keyword evidence="4" id="KW-1185">Reference proteome</keyword>
<feature type="compositionally biased region" description="Basic and acidic residues" evidence="1">
    <location>
        <begin position="316"/>
        <end position="329"/>
    </location>
</feature>
<organism evidence="3 4">
    <name type="scientific">Schumannella luteola</name>
    <dbReference type="NCBI Taxonomy" id="472059"/>
    <lineage>
        <taxon>Bacteria</taxon>
        <taxon>Bacillati</taxon>
        <taxon>Actinomycetota</taxon>
        <taxon>Actinomycetes</taxon>
        <taxon>Micrococcales</taxon>
        <taxon>Microbacteriaceae</taxon>
        <taxon>Schumannella</taxon>
    </lineage>
</organism>
<feature type="region of interest" description="Disordered" evidence="1">
    <location>
        <begin position="404"/>
        <end position="474"/>
    </location>
</feature>
<gene>
    <name evidence="3" type="ORF">BJ979_002488</name>
</gene>
<comment type="caution">
    <text evidence="3">The sequence shown here is derived from an EMBL/GenBank/DDBJ whole genome shotgun (WGS) entry which is preliminary data.</text>
</comment>